<gene>
    <name evidence="2" type="ORF">TIFTF001_006487</name>
</gene>
<keyword evidence="3" id="KW-1185">Reference proteome</keyword>
<dbReference type="PANTHER" id="PTHR38372">
    <property type="entry name" value="DENTIN SIALOPHOSPHOPROTEIN-LIKE PROTEIN"/>
    <property type="match status" value="1"/>
</dbReference>
<accession>A0AA88A0K4</accession>
<dbReference type="EMBL" id="BTGU01000006">
    <property type="protein sequence ID" value="GMN37033.1"/>
    <property type="molecule type" value="Genomic_DNA"/>
</dbReference>
<comment type="caution">
    <text evidence="2">The sequence shown here is derived from an EMBL/GenBank/DDBJ whole genome shotgun (WGS) entry which is preliminary data.</text>
</comment>
<proteinExistence type="predicted"/>
<evidence type="ECO:0000313" key="3">
    <source>
        <dbReference type="Proteomes" id="UP001187192"/>
    </source>
</evidence>
<organism evidence="2 3">
    <name type="scientific">Ficus carica</name>
    <name type="common">Common fig</name>
    <dbReference type="NCBI Taxonomy" id="3494"/>
    <lineage>
        <taxon>Eukaryota</taxon>
        <taxon>Viridiplantae</taxon>
        <taxon>Streptophyta</taxon>
        <taxon>Embryophyta</taxon>
        <taxon>Tracheophyta</taxon>
        <taxon>Spermatophyta</taxon>
        <taxon>Magnoliopsida</taxon>
        <taxon>eudicotyledons</taxon>
        <taxon>Gunneridae</taxon>
        <taxon>Pentapetalae</taxon>
        <taxon>rosids</taxon>
        <taxon>fabids</taxon>
        <taxon>Rosales</taxon>
        <taxon>Moraceae</taxon>
        <taxon>Ficeae</taxon>
        <taxon>Ficus</taxon>
    </lineage>
</organism>
<sequence>MYGGSSKLGRGGGAAGRGAGAKRLSSSFPMMPPHRPSAPGGSSRLSLGGSGSAANPRNRASAPKAPAATEETFSLVSGNNPLAFAMIIRLVPNLVDEISRLEAQGGTARIKFDSLSSNPSGNASFFPPLVIDVGGKEFRFRWSQEIGDLSDVYEECQSGEDGNGLLVESGSAWRKLNVQRILDESTTSRVKKLSEEAERQKESRKAIVLEHGNPSMKSQIKQLAAVEIVESREKIQMTIPGLSVSATVATLSWHLRICLFTFEREDSSFGSHFFLFIFTERRLASSAKMHSFPEATNPWKHFKQKKEPPSKKRKIEPPQGQ</sequence>
<reference evidence="2" key="1">
    <citation type="submission" date="2023-07" db="EMBL/GenBank/DDBJ databases">
        <title>draft genome sequence of fig (Ficus carica).</title>
        <authorList>
            <person name="Takahashi T."/>
            <person name="Nishimura K."/>
        </authorList>
    </citation>
    <scope>NUCLEOTIDE SEQUENCE</scope>
</reference>
<dbReference type="PANTHER" id="PTHR38372:SF2">
    <property type="entry name" value="DENTIN SIALOPHOSPHOPROTEIN-LIKE PROTEIN"/>
    <property type="match status" value="1"/>
</dbReference>
<name>A0AA88A0K4_FICCA</name>
<protein>
    <submittedName>
        <fullName evidence="2">Uncharacterized protein</fullName>
    </submittedName>
</protein>
<evidence type="ECO:0000313" key="2">
    <source>
        <dbReference type="EMBL" id="GMN37033.1"/>
    </source>
</evidence>
<feature type="region of interest" description="Disordered" evidence="1">
    <location>
        <begin position="295"/>
        <end position="321"/>
    </location>
</feature>
<evidence type="ECO:0000256" key="1">
    <source>
        <dbReference type="SAM" id="MobiDB-lite"/>
    </source>
</evidence>
<feature type="region of interest" description="Disordered" evidence="1">
    <location>
        <begin position="1"/>
        <end position="66"/>
    </location>
</feature>
<dbReference type="Proteomes" id="UP001187192">
    <property type="component" value="Unassembled WGS sequence"/>
</dbReference>
<feature type="compositionally biased region" description="Gly residues" evidence="1">
    <location>
        <begin position="9"/>
        <end position="19"/>
    </location>
</feature>
<feature type="compositionally biased region" description="Low complexity" evidence="1">
    <location>
        <begin position="37"/>
        <end position="47"/>
    </location>
</feature>
<dbReference type="AlphaFoldDB" id="A0AA88A0K4"/>